<accession>A0AAU9XFW6</accession>
<evidence type="ECO:0000256" key="6">
    <source>
        <dbReference type="SAM" id="Phobius"/>
    </source>
</evidence>
<feature type="domain" description="VASt" evidence="7">
    <location>
        <begin position="454"/>
        <end position="624"/>
    </location>
</feature>
<comment type="subcellular location">
    <subcellularLocation>
        <location evidence="1">Membrane</location>
        <topology evidence="1">Single-pass membrane protein</topology>
    </subcellularLocation>
</comment>
<dbReference type="PANTHER" id="PTHR23319:SF4">
    <property type="entry name" value="GRAM DOMAIN CONTAINING 1B, ISOFORM E"/>
    <property type="match status" value="1"/>
</dbReference>
<dbReference type="CDD" id="cd13220">
    <property type="entry name" value="PH-GRAM_GRAMDC"/>
    <property type="match status" value="1"/>
</dbReference>
<keyword evidence="4 6" id="KW-0472">Membrane</keyword>
<protein>
    <recommendedName>
        <fullName evidence="7">VASt domain-containing protein</fullName>
    </recommendedName>
</protein>
<sequence length="872" mass="98720">MDESISSNVADAGEVKENETKKERPTSLDLDKCDAGNDEEVKIQDGKKSSTTRKPKEFSSSQEDLLESLDDGDESGQRTSPRSKSITHSLKSKIRDLSPSRRATLPNAKPERKGSKAGDKVRKSPKSPGNWLPASFNQIFSSYKTKCGDFKRLFKELPESEQLIVDYSCALQRDILVHGRLYISQNWLCFYANIFGWETFVTIQCKDITSIKKEKTALVIPNAVQVFTESEKYFFASLISRDTTYTVLFRIWQNALLDQPMTPSELIQLVGKYSEGREDSSENDDSDDDNEKRGVFEDSVSEDDVEGEIPSDSLSSHSQSQSSLGTENGPGNQTIPSKEGERAPKVAITPPSPGASSSPGQDSGQFPASEDRKSSNEAITGSHPQSRILSPHLQLKNWMRSPGVKKRKVDVEDSAETKEKKDLSSDLEEEGTASDNHEDELEELPVSCMCEAHLSKEFFNEEFPVSVDTLFEFLFTESDFYKRVQKERRTKDLVFNPWEVTDDGQRRTLTYTVSLNHAIGPKFSPTTEYQHCLPGSSPGKLYVVQAEVKNDGIPYGDSFSVHYRYCITRTSSMASRLRISAEVNYQKSVWGFVRNMIEKNALEGLEGYFKFLVESLRRETTEGHWPKKRKTSPTRRHKRNRSIKSKESMETATEKTEQVQTGLLQRLWPKTAISGLLGLRSYVPEVAVKNPLALLVTLLLGALLFLNLVLVYRLFLLERATQTGIYWDGSIKCQEVGRTSPTTETYPRDRNEKVARSPCLINSTCEPGPTITGHSKGRSRQRAYYFSRKTLVKSTQHFTYVRDERFAVKEEGSGTRHIDWRNCAWKSFKKALLSQKNSLLHLAVNILAIPKTNYLFGKEMNTNYFYFSLILF</sequence>
<dbReference type="Pfam" id="PF02893">
    <property type="entry name" value="GRAM"/>
    <property type="match status" value="1"/>
</dbReference>
<feature type="region of interest" description="Disordered" evidence="5">
    <location>
        <begin position="1"/>
        <end position="130"/>
    </location>
</feature>
<evidence type="ECO:0000313" key="9">
    <source>
        <dbReference type="Proteomes" id="UP001159428"/>
    </source>
</evidence>
<keyword evidence="3 6" id="KW-1133">Transmembrane helix</keyword>
<dbReference type="InterPro" id="IPR011993">
    <property type="entry name" value="PH-like_dom_sf"/>
</dbReference>
<feature type="compositionally biased region" description="Acidic residues" evidence="5">
    <location>
        <begin position="64"/>
        <end position="74"/>
    </location>
</feature>
<evidence type="ECO:0000256" key="4">
    <source>
        <dbReference type="ARBA" id="ARBA00023136"/>
    </source>
</evidence>
<dbReference type="FunFam" id="2.30.29.30:FF:000008">
    <property type="entry name" value="GRAM domain containing 1B"/>
    <property type="match status" value="1"/>
</dbReference>
<dbReference type="AlphaFoldDB" id="A0AAU9XFW6"/>
<dbReference type="GO" id="GO:0005789">
    <property type="term" value="C:endoplasmic reticulum membrane"/>
    <property type="evidence" value="ECO:0007669"/>
    <property type="project" value="TreeGrafter"/>
</dbReference>
<keyword evidence="2 6" id="KW-0812">Transmembrane</keyword>
<feature type="compositionally biased region" description="Basic and acidic residues" evidence="5">
    <location>
        <begin position="409"/>
        <end position="424"/>
    </location>
</feature>
<proteinExistence type="predicted"/>
<feature type="compositionally biased region" description="Polar residues" evidence="5">
    <location>
        <begin position="325"/>
        <end position="336"/>
    </location>
</feature>
<feature type="compositionally biased region" description="Basic and acidic residues" evidence="5">
    <location>
        <begin position="13"/>
        <end position="48"/>
    </location>
</feature>
<feature type="compositionally biased region" description="Polar residues" evidence="5">
    <location>
        <begin position="376"/>
        <end position="388"/>
    </location>
</feature>
<dbReference type="GO" id="GO:0032934">
    <property type="term" value="F:sterol binding"/>
    <property type="evidence" value="ECO:0007669"/>
    <property type="project" value="TreeGrafter"/>
</dbReference>
<feature type="compositionally biased region" description="Basic residues" evidence="5">
    <location>
        <begin position="626"/>
        <end position="643"/>
    </location>
</feature>
<dbReference type="GO" id="GO:0005886">
    <property type="term" value="C:plasma membrane"/>
    <property type="evidence" value="ECO:0007669"/>
    <property type="project" value="TreeGrafter"/>
</dbReference>
<evidence type="ECO:0000256" key="1">
    <source>
        <dbReference type="ARBA" id="ARBA00004167"/>
    </source>
</evidence>
<dbReference type="EMBL" id="CALNXJ010000042">
    <property type="protein sequence ID" value="CAH3146936.1"/>
    <property type="molecule type" value="Genomic_DNA"/>
</dbReference>
<dbReference type="GO" id="GO:0032366">
    <property type="term" value="P:intracellular sterol transport"/>
    <property type="evidence" value="ECO:0007669"/>
    <property type="project" value="TreeGrafter"/>
</dbReference>
<feature type="compositionally biased region" description="Basic and acidic residues" evidence="5">
    <location>
        <begin position="644"/>
        <end position="654"/>
    </location>
</feature>
<feature type="compositionally biased region" description="Acidic residues" evidence="5">
    <location>
        <begin position="299"/>
        <end position="309"/>
    </location>
</feature>
<feature type="compositionally biased region" description="Polar residues" evidence="5">
    <location>
        <begin position="77"/>
        <end position="89"/>
    </location>
</feature>
<dbReference type="SMART" id="SM00568">
    <property type="entry name" value="GRAM"/>
    <property type="match status" value="1"/>
</dbReference>
<dbReference type="PANTHER" id="PTHR23319">
    <property type="entry name" value="GRAM DOMAIN CONTAINING 1B, ISOFORM E"/>
    <property type="match status" value="1"/>
</dbReference>
<dbReference type="InterPro" id="IPR051482">
    <property type="entry name" value="Cholesterol_transport"/>
</dbReference>
<dbReference type="InterPro" id="IPR031968">
    <property type="entry name" value="VASt"/>
</dbReference>
<name>A0AAU9XFW6_9CNID</name>
<evidence type="ECO:0000256" key="2">
    <source>
        <dbReference type="ARBA" id="ARBA00022692"/>
    </source>
</evidence>
<dbReference type="Proteomes" id="UP001159428">
    <property type="component" value="Unassembled WGS sequence"/>
</dbReference>
<comment type="caution">
    <text evidence="8">The sequence shown here is derived from an EMBL/GenBank/DDBJ whole genome shotgun (WGS) entry which is preliminary data.</text>
</comment>
<gene>
    <name evidence="8" type="ORF">PMEA_00023188</name>
</gene>
<feature type="compositionally biased region" description="Low complexity" evidence="5">
    <location>
        <begin position="311"/>
        <end position="324"/>
    </location>
</feature>
<feature type="transmembrane region" description="Helical" evidence="6">
    <location>
        <begin position="692"/>
        <end position="715"/>
    </location>
</feature>
<evidence type="ECO:0000256" key="3">
    <source>
        <dbReference type="ARBA" id="ARBA00022989"/>
    </source>
</evidence>
<feature type="compositionally biased region" description="Basic and acidic residues" evidence="5">
    <location>
        <begin position="109"/>
        <end position="122"/>
    </location>
</feature>
<dbReference type="Gene3D" id="2.30.29.30">
    <property type="entry name" value="Pleckstrin-homology domain (PH domain)/Phosphotyrosine-binding domain (PTB)"/>
    <property type="match status" value="1"/>
</dbReference>
<dbReference type="InterPro" id="IPR004182">
    <property type="entry name" value="GRAM"/>
</dbReference>
<evidence type="ECO:0000256" key="5">
    <source>
        <dbReference type="SAM" id="MobiDB-lite"/>
    </source>
</evidence>
<dbReference type="PROSITE" id="PS51778">
    <property type="entry name" value="VAST"/>
    <property type="match status" value="1"/>
</dbReference>
<evidence type="ECO:0000259" key="7">
    <source>
        <dbReference type="PROSITE" id="PS51778"/>
    </source>
</evidence>
<feature type="region of interest" description="Disordered" evidence="5">
    <location>
        <begin position="622"/>
        <end position="654"/>
    </location>
</feature>
<evidence type="ECO:0000313" key="8">
    <source>
        <dbReference type="EMBL" id="CAH3146936.1"/>
    </source>
</evidence>
<dbReference type="Pfam" id="PF16016">
    <property type="entry name" value="VASt"/>
    <property type="match status" value="1"/>
</dbReference>
<feature type="compositionally biased region" description="Acidic residues" evidence="5">
    <location>
        <begin position="425"/>
        <end position="440"/>
    </location>
</feature>
<dbReference type="GO" id="GO:0120015">
    <property type="term" value="F:sterol transfer activity"/>
    <property type="evidence" value="ECO:0007669"/>
    <property type="project" value="TreeGrafter"/>
</dbReference>
<organism evidence="8 9">
    <name type="scientific">Pocillopora meandrina</name>
    <dbReference type="NCBI Taxonomy" id="46732"/>
    <lineage>
        <taxon>Eukaryota</taxon>
        <taxon>Metazoa</taxon>
        <taxon>Cnidaria</taxon>
        <taxon>Anthozoa</taxon>
        <taxon>Hexacorallia</taxon>
        <taxon>Scleractinia</taxon>
        <taxon>Astrocoeniina</taxon>
        <taxon>Pocilloporidae</taxon>
        <taxon>Pocillopora</taxon>
    </lineage>
</organism>
<dbReference type="GO" id="GO:0140268">
    <property type="term" value="C:endoplasmic reticulum-plasma membrane contact site"/>
    <property type="evidence" value="ECO:0007669"/>
    <property type="project" value="TreeGrafter"/>
</dbReference>
<feature type="region of interest" description="Disordered" evidence="5">
    <location>
        <begin position="273"/>
        <end position="440"/>
    </location>
</feature>
<reference evidence="8 9" key="1">
    <citation type="submission" date="2022-05" db="EMBL/GenBank/DDBJ databases">
        <authorList>
            <consortium name="Genoscope - CEA"/>
            <person name="William W."/>
        </authorList>
    </citation>
    <scope>NUCLEOTIDE SEQUENCE [LARGE SCALE GENOMIC DNA]</scope>
</reference>
<keyword evidence="9" id="KW-1185">Reference proteome</keyword>